<evidence type="ECO:0000313" key="3">
    <source>
        <dbReference type="Proteomes" id="UP000241074"/>
    </source>
</evidence>
<name>A0A2P1PSU8_9GAMM</name>
<dbReference type="KEGG" id="xba:C7S18_12270"/>
<accession>A0A2P1PSU8</accession>
<dbReference type="SUPFAM" id="SSF117074">
    <property type="entry name" value="Hypothetical protein PA1324"/>
    <property type="match status" value="1"/>
</dbReference>
<evidence type="ECO:0000256" key="1">
    <source>
        <dbReference type="SAM" id="Phobius"/>
    </source>
</evidence>
<gene>
    <name evidence="2" type="ORF">C7S18_12270</name>
</gene>
<protein>
    <recommendedName>
        <fullName evidence="4">Carboxypeptidase regulatory-like domain-containing protein</fullName>
    </recommendedName>
</protein>
<dbReference type="RefSeq" id="WP_106891847.1">
    <property type="nucleotide sequence ID" value="NZ_CP027860.1"/>
</dbReference>
<evidence type="ECO:0000313" key="2">
    <source>
        <dbReference type="EMBL" id="AVP97927.1"/>
    </source>
</evidence>
<keyword evidence="1" id="KW-0812">Transmembrane</keyword>
<organism evidence="2 3">
    <name type="scientific">Ahniella affigens</name>
    <dbReference type="NCBI Taxonomy" id="2021234"/>
    <lineage>
        <taxon>Bacteria</taxon>
        <taxon>Pseudomonadati</taxon>
        <taxon>Pseudomonadota</taxon>
        <taxon>Gammaproteobacteria</taxon>
        <taxon>Lysobacterales</taxon>
        <taxon>Rhodanobacteraceae</taxon>
        <taxon>Ahniella</taxon>
    </lineage>
</organism>
<evidence type="ECO:0008006" key="4">
    <source>
        <dbReference type="Google" id="ProtNLM"/>
    </source>
</evidence>
<keyword evidence="3" id="KW-1185">Reference proteome</keyword>
<keyword evidence="1" id="KW-1133">Transmembrane helix</keyword>
<dbReference type="EMBL" id="CP027860">
    <property type="protein sequence ID" value="AVP97927.1"/>
    <property type="molecule type" value="Genomic_DNA"/>
</dbReference>
<reference evidence="2 3" key="1">
    <citation type="submission" date="2018-03" db="EMBL/GenBank/DDBJ databases">
        <title>Ahniella affigens gen. nov., sp. nov., a gammaproteobacterium isolated from sandy soil near a stream.</title>
        <authorList>
            <person name="Ko Y."/>
            <person name="Kim J.-H."/>
        </authorList>
    </citation>
    <scope>NUCLEOTIDE SEQUENCE [LARGE SCALE GENOMIC DNA]</scope>
    <source>
        <strain evidence="2 3">D13</strain>
    </source>
</reference>
<dbReference type="Proteomes" id="UP000241074">
    <property type="component" value="Chromosome"/>
</dbReference>
<keyword evidence="1" id="KW-0472">Membrane</keyword>
<sequence length="182" mass="19335">MESSWKAVAFFFAVIALVIVASIYSFTAEFPELSQGTGAEAAISESDDTVFSREQHAAYFEPGVATLYGAAGRDEAVGCSDDIVTLVPATPFYRKVVFDVLAGTDVPMSSAARQLGRYTQCNADGLFRFDGLPPARYLVVAFVGQTPEIMIKEVDVPADTAQVGVKLTRADLISVNVPGAAP</sequence>
<dbReference type="AlphaFoldDB" id="A0A2P1PSU8"/>
<feature type="transmembrane region" description="Helical" evidence="1">
    <location>
        <begin position="7"/>
        <end position="26"/>
    </location>
</feature>
<reference evidence="2 3" key="2">
    <citation type="submission" date="2018-03" db="EMBL/GenBank/DDBJ databases">
        <authorList>
            <person name="Keele B.F."/>
        </authorList>
    </citation>
    <scope>NUCLEOTIDE SEQUENCE [LARGE SCALE GENOMIC DNA]</scope>
    <source>
        <strain evidence="2 3">D13</strain>
    </source>
</reference>
<proteinExistence type="predicted"/>